<dbReference type="RefSeq" id="XP_020091384.1">
    <property type="nucleotide sequence ID" value="XM_020235795.1"/>
</dbReference>
<sequence length="277" mass="29799">MATAFLLWSSSASAGDADATPPPETKAPSTAPATKQKPRRAPKPSAPKRPPQRGLGVAQLERLRLQERWKTTTESDPSSPREIHPTPLLHLPVPFPGSSPHAPPPPPTALCYLHRSSLSANLGLGLAPSAQSLLHDHYPADRWRIAAPDPLFHLPEPPSNQKIATTMQCFSDQCEFCATKKRLFGENPTLSGINGVDYLEMDLAAAVAVDQEGYGAGSHERKRKPATEREAIKEFDFFPVRRGDSELADRTVGNASSSSSSASASPGVLDLSLKLSF</sequence>
<feature type="chain" id="PRO_5028123716" evidence="5">
    <location>
        <begin position="20"/>
        <end position="277"/>
    </location>
</feature>
<name>A0A6P5F5W1_ANACO</name>
<accession>A0A6P5F5W1</accession>
<feature type="signal peptide" evidence="5">
    <location>
        <begin position="1"/>
        <end position="19"/>
    </location>
</feature>
<dbReference type="GeneID" id="109712304"/>
<dbReference type="OrthoDB" id="1917522at2759"/>
<dbReference type="PANTHER" id="PTHR33388:SF2">
    <property type="entry name" value="PROTEIN SPOROCYTELESS"/>
    <property type="match status" value="1"/>
</dbReference>
<protein>
    <submittedName>
        <fullName evidence="7">Uncharacterized protein LOC109712304 isoform X1</fullName>
    </submittedName>
</protein>
<keyword evidence="5" id="KW-0732">Signal</keyword>
<evidence type="ECO:0000313" key="7">
    <source>
        <dbReference type="RefSeq" id="XP_020091384.1"/>
    </source>
</evidence>
<evidence type="ECO:0000256" key="1">
    <source>
        <dbReference type="ARBA" id="ARBA00022491"/>
    </source>
</evidence>
<reference evidence="7" key="2">
    <citation type="submission" date="2025-08" db="UniProtKB">
        <authorList>
            <consortium name="RefSeq"/>
        </authorList>
    </citation>
    <scope>IDENTIFICATION</scope>
    <source>
        <tissue evidence="7">Leaf</tissue>
    </source>
</reference>
<dbReference type="GO" id="GO:0003700">
    <property type="term" value="F:DNA-binding transcription factor activity"/>
    <property type="evidence" value="ECO:0007669"/>
    <property type="project" value="InterPro"/>
</dbReference>
<dbReference type="AlphaFoldDB" id="A0A6P5F5W1"/>
<dbReference type="InterPro" id="IPR040356">
    <property type="entry name" value="SPEAR"/>
</dbReference>
<reference evidence="6" key="1">
    <citation type="journal article" date="2015" name="Nat. Genet.">
        <title>The pineapple genome and the evolution of CAM photosynthesis.</title>
        <authorList>
            <person name="Ming R."/>
            <person name="VanBuren R."/>
            <person name="Wai C.M."/>
            <person name="Tang H."/>
            <person name="Schatz M.C."/>
            <person name="Bowers J.E."/>
            <person name="Lyons E."/>
            <person name="Wang M.L."/>
            <person name="Chen J."/>
            <person name="Biggers E."/>
            <person name="Zhang J."/>
            <person name="Huang L."/>
            <person name="Zhang L."/>
            <person name="Miao W."/>
            <person name="Zhang J."/>
            <person name="Ye Z."/>
            <person name="Miao C."/>
            <person name="Lin Z."/>
            <person name="Wang H."/>
            <person name="Zhou H."/>
            <person name="Yim W.C."/>
            <person name="Priest H.D."/>
            <person name="Zheng C."/>
            <person name="Woodhouse M."/>
            <person name="Edger P.P."/>
            <person name="Guyot R."/>
            <person name="Guo H.B."/>
            <person name="Guo H."/>
            <person name="Zheng G."/>
            <person name="Singh R."/>
            <person name="Sharma A."/>
            <person name="Min X."/>
            <person name="Zheng Y."/>
            <person name="Lee H."/>
            <person name="Gurtowski J."/>
            <person name="Sedlazeck F.J."/>
            <person name="Harkess A."/>
            <person name="McKain M.R."/>
            <person name="Liao Z."/>
            <person name="Fang J."/>
            <person name="Liu J."/>
            <person name="Zhang X."/>
            <person name="Zhang Q."/>
            <person name="Hu W."/>
            <person name="Qin Y."/>
            <person name="Wang K."/>
            <person name="Chen L.Y."/>
            <person name="Shirley N."/>
            <person name="Lin Y.R."/>
            <person name="Liu L.Y."/>
            <person name="Hernandez A.G."/>
            <person name="Wright C.L."/>
            <person name="Bulone V."/>
            <person name="Tuskan G.A."/>
            <person name="Heath K."/>
            <person name="Zee F."/>
            <person name="Moore P.H."/>
            <person name="Sunkar R."/>
            <person name="Leebens-Mack J.H."/>
            <person name="Mockler T."/>
            <person name="Bennetzen J.L."/>
            <person name="Freeling M."/>
            <person name="Sankoff D."/>
            <person name="Paterson A.H."/>
            <person name="Zhu X."/>
            <person name="Yang X."/>
            <person name="Smith J.A."/>
            <person name="Cushman J.C."/>
            <person name="Paull R.E."/>
            <person name="Yu Q."/>
        </authorList>
    </citation>
    <scope>NUCLEOTIDE SEQUENCE [LARGE SCALE GENOMIC DNA]</scope>
    <source>
        <strain evidence="6">cv. F153</strain>
    </source>
</reference>
<evidence type="ECO:0000313" key="6">
    <source>
        <dbReference type="Proteomes" id="UP000515123"/>
    </source>
</evidence>
<proteinExistence type="predicted"/>
<keyword evidence="3" id="KW-0804">Transcription</keyword>
<feature type="region of interest" description="Disordered" evidence="4">
    <location>
        <begin position="249"/>
        <end position="277"/>
    </location>
</feature>
<feature type="region of interest" description="Disordered" evidence="4">
    <location>
        <begin position="1"/>
        <end position="89"/>
    </location>
</feature>
<dbReference type="Proteomes" id="UP000515123">
    <property type="component" value="Linkage group 7"/>
</dbReference>
<keyword evidence="6" id="KW-1185">Reference proteome</keyword>
<evidence type="ECO:0000256" key="4">
    <source>
        <dbReference type="SAM" id="MobiDB-lite"/>
    </source>
</evidence>
<evidence type="ECO:0000256" key="5">
    <source>
        <dbReference type="SAM" id="SignalP"/>
    </source>
</evidence>
<evidence type="ECO:0000256" key="2">
    <source>
        <dbReference type="ARBA" id="ARBA00023015"/>
    </source>
</evidence>
<keyword evidence="1" id="KW-0678">Repressor</keyword>
<feature type="compositionally biased region" description="Basic and acidic residues" evidence="4">
    <location>
        <begin position="61"/>
        <end position="84"/>
    </location>
</feature>
<dbReference type="PANTHER" id="PTHR33388">
    <property type="entry name" value="OS01G0212500 PROTEIN"/>
    <property type="match status" value="1"/>
</dbReference>
<evidence type="ECO:0000256" key="3">
    <source>
        <dbReference type="ARBA" id="ARBA00023163"/>
    </source>
</evidence>
<organism evidence="6 7">
    <name type="scientific">Ananas comosus</name>
    <name type="common">Pineapple</name>
    <name type="synonym">Ananas ananas</name>
    <dbReference type="NCBI Taxonomy" id="4615"/>
    <lineage>
        <taxon>Eukaryota</taxon>
        <taxon>Viridiplantae</taxon>
        <taxon>Streptophyta</taxon>
        <taxon>Embryophyta</taxon>
        <taxon>Tracheophyta</taxon>
        <taxon>Spermatophyta</taxon>
        <taxon>Magnoliopsida</taxon>
        <taxon>Liliopsida</taxon>
        <taxon>Poales</taxon>
        <taxon>Bromeliaceae</taxon>
        <taxon>Bromelioideae</taxon>
        <taxon>Ananas</taxon>
    </lineage>
</organism>
<feature type="compositionally biased region" description="Low complexity" evidence="4">
    <location>
        <begin position="9"/>
        <end position="19"/>
    </location>
</feature>
<feature type="compositionally biased region" description="Low complexity" evidence="4">
    <location>
        <begin position="255"/>
        <end position="265"/>
    </location>
</feature>
<gene>
    <name evidence="7" type="primary">LOC109712304</name>
</gene>
<keyword evidence="2" id="KW-0805">Transcription regulation</keyword>